<feature type="transmembrane region" description="Helical" evidence="8">
    <location>
        <begin position="87"/>
        <end position="105"/>
    </location>
</feature>
<evidence type="ECO:0000256" key="3">
    <source>
        <dbReference type="ARBA" id="ARBA00022448"/>
    </source>
</evidence>
<dbReference type="Proteomes" id="UP000192872">
    <property type="component" value="Unassembled WGS sequence"/>
</dbReference>
<dbReference type="PANTHER" id="PTHR43271:SF2">
    <property type="entry name" value="BLL2771 PROTEIN"/>
    <property type="match status" value="1"/>
</dbReference>
<keyword evidence="3" id="KW-0813">Transport</keyword>
<comment type="similarity">
    <text evidence="2">Belongs to the major facilitator superfamily.</text>
</comment>
<gene>
    <name evidence="10" type="ORF">A4S15_02365</name>
</gene>
<dbReference type="RefSeq" id="WP_376803058.1">
    <property type="nucleotide sequence ID" value="NZ_DBNB01000008.1"/>
</dbReference>
<protein>
    <submittedName>
        <fullName evidence="10">MFS transporter</fullName>
    </submittedName>
</protein>
<evidence type="ECO:0000256" key="5">
    <source>
        <dbReference type="ARBA" id="ARBA00022692"/>
    </source>
</evidence>
<feature type="transmembrane region" description="Helical" evidence="8">
    <location>
        <begin position="59"/>
        <end position="80"/>
    </location>
</feature>
<sequence length="401" mass="41506">MMMSVRNGAGAATSGGNHGLQRAIIVGIIAFLTLIDLFATQAILPTLTRHYGVSPADMALAVNSSTIGMAVASLAVALLSRRLNRRTGIVVSLSLLALPTLLLANAPDLTIFTTLRIVQGLLMATAFTLTLAYLGEELSMEEAPRAFAAYITGNVASNLIGRLLSASLADHFGLATNFYVFAGLNLLGAGLALLAIHPAMRLTGTEPLGQAVASVRKHFSNPLTRSSFLIGFCILFVFIGTFSFVNFVLVRPPLSIGQMSIGFVYLVFLPSIVTTPLAGKLVAQLGTRASLLIGLGAAALGQPLLLTGNLAAVLLGLSIIGVGTFFAQATATGLASRAADGDKGAASGIYLASYFSGGLAGSAVLGQIFDRFGWTACVAAMTFVLAIALWISFRLAPAAKQ</sequence>
<evidence type="ECO:0000256" key="7">
    <source>
        <dbReference type="ARBA" id="ARBA00023136"/>
    </source>
</evidence>
<keyword evidence="7 8" id="KW-0472">Membrane</keyword>
<dbReference type="STRING" id="1827387.A4S15_02365"/>
<feature type="transmembrane region" description="Helical" evidence="8">
    <location>
        <begin position="178"/>
        <end position="196"/>
    </location>
</feature>
<dbReference type="CDD" id="cd17324">
    <property type="entry name" value="MFS_NepI_like"/>
    <property type="match status" value="1"/>
</dbReference>
<dbReference type="InterPro" id="IPR020846">
    <property type="entry name" value="MFS_dom"/>
</dbReference>
<dbReference type="GO" id="GO:0022857">
    <property type="term" value="F:transmembrane transporter activity"/>
    <property type="evidence" value="ECO:0007669"/>
    <property type="project" value="InterPro"/>
</dbReference>
<dbReference type="Gene3D" id="1.20.1250.20">
    <property type="entry name" value="MFS general substrate transporter like domains"/>
    <property type="match status" value="1"/>
</dbReference>
<dbReference type="EMBL" id="LWDL01000031">
    <property type="protein sequence ID" value="OQW49590.1"/>
    <property type="molecule type" value="Genomic_DNA"/>
</dbReference>
<evidence type="ECO:0000256" key="1">
    <source>
        <dbReference type="ARBA" id="ARBA00004651"/>
    </source>
</evidence>
<feature type="transmembrane region" description="Helical" evidence="8">
    <location>
        <begin position="117"/>
        <end position="135"/>
    </location>
</feature>
<evidence type="ECO:0000256" key="2">
    <source>
        <dbReference type="ARBA" id="ARBA00008335"/>
    </source>
</evidence>
<comment type="caution">
    <text evidence="10">The sequence shown here is derived from an EMBL/GenBank/DDBJ whole genome shotgun (WGS) entry which is preliminary data.</text>
</comment>
<dbReference type="InterPro" id="IPR036259">
    <property type="entry name" value="MFS_trans_sf"/>
</dbReference>
<dbReference type="Pfam" id="PF07690">
    <property type="entry name" value="MFS_1"/>
    <property type="match status" value="1"/>
</dbReference>
<feature type="transmembrane region" description="Helical" evidence="8">
    <location>
        <begin position="312"/>
        <end position="335"/>
    </location>
</feature>
<keyword evidence="4" id="KW-1003">Cell membrane</keyword>
<evidence type="ECO:0000256" key="6">
    <source>
        <dbReference type="ARBA" id="ARBA00022989"/>
    </source>
</evidence>
<accession>A0A1W9HQ57</accession>
<evidence type="ECO:0000313" key="10">
    <source>
        <dbReference type="EMBL" id="OQW49590.1"/>
    </source>
</evidence>
<feature type="transmembrane region" description="Helical" evidence="8">
    <location>
        <begin position="226"/>
        <end position="250"/>
    </location>
</feature>
<feature type="transmembrane region" description="Helical" evidence="8">
    <location>
        <begin position="372"/>
        <end position="393"/>
    </location>
</feature>
<reference evidence="10 11" key="1">
    <citation type="journal article" date="2017" name="Water Res.">
        <title>Comammox in drinking water systems.</title>
        <authorList>
            <person name="Wang Y."/>
            <person name="Ma L."/>
            <person name="Mao Y."/>
            <person name="Jiang X."/>
            <person name="Xia Y."/>
            <person name="Yu K."/>
            <person name="Li B."/>
            <person name="Zhang T."/>
        </authorList>
    </citation>
    <scope>NUCLEOTIDE SEQUENCE [LARGE SCALE GENOMIC DNA]</scope>
    <source>
        <strain evidence="10">SG_bin8</strain>
    </source>
</reference>
<name>A0A1W9HQ57_9HYPH</name>
<feature type="domain" description="Major facilitator superfamily (MFS) profile" evidence="9">
    <location>
        <begin position="22"/>
        <end position="400"/>
    </location>
</feature>
<dbReference type="SUPFAM" id="SSF103473">
    <property type="entry name" value="MFS general substrate transporter"/>
    <property type="match status" value="1"/>
</dbReference>
<dbReference type="PANTHER" id="PTHR43271">
    <property type="entry name" value="BLL2771 PROTEIN"/>
    <property type="match status" value="1"/>
</dbReference>
<dbReference type="GO" id="GO:0005886">
    <property type="term" value="C:plasma membrane"/>
    <property type="evidence" value="ECO:0007669"/>
    <property type="project" value="UniProtKB-SubCell"/>
</dbReference>
<feature type="transmembrane region" description="Helical" evidence="8">
    <location>
        <begin position="20"/>
        <end position="39"/>
    </location>
</feature>
<evidence type="ECO:0000256" key="4">
    <source>
        <dbReference type="ARBA" id="ARBA00022475"/>
    </source>
</evidence>
<comment type="subcellular location">
    <subcellularLocation>
        <location evidence="1">Cell membrane</location>
        <topology evidence="1">Multi-pass membrane protein</topology>
    </subcellularLocation>
</comment>
<keyword evidence="6 8" id="KW-1133">Transmembrane helix</keyword>
<evidence type="ECO:0000256" key="8">
    <source>
        <dbReference type="SAM" id="Phobius"/>
    </source>
</evidence>
<organism evidence="10 11">
    <name type="scientific">Candidatus Raskinella chloraquaticus</name>
    <dbReference type="NCBI Taxonomy" id="1951219"/>
    <lineage>
        <taxon>Bacteria</taxon>
        <taxon>Pseudomonadati</taxon>
        <taxon>Pseudomonadota</taxon>
        <taxon>Alphaproteobacteria</taxon>
        <taxon>Hyphomicrobiales</taxon>
        <taxon>Phreatobacteraceae</taxon>
        <taxon>Candidatus Raskinella</taxon>
    </lineage>
</organism>
<proteinExistence type="inferred from homology"/>
<feature type="transmembrane region" description="Helical" evidence="8">
    <location>
        <begin position="347"/>
        <end position="366"/>
    </location>
</feature>
<dbReference type="PROSITE" id="PS50850">
    <property type="entry name" value="MFS"/>
    <property type="match status" value="1"/>
</dbReference>
<keyword evidence="5 8" id="KW-0812">Transmembrane</keyword>
<feature type="transmembrane region" description="Helical" evidence="8">
    <location>
        <begin position="256"/>
        <end position="277"/>
    </location>
</feature>
<evidence type="ECO:0000313" key="11">
    <source>
        <dbReference type="Proteomes" id="UP000192872"/>
    </source>
</evidence>
<evidence type="ECO:0000259" key="9">
    <source>
        <dbReference type="PROSITE" id="PS50850"/>
    </source>
</evidence>
<dbReference type="AlphaFoldDB" id="A0A1W9HQ57"/>
<dbReference type="InterPro" id="IPR011701">
    <property type="entry name" value="MFS"/>
</dbReference>